<organism evidence="1">
    <name type="scientific">Arundo donax</name>
    <name type="common">Giant reed</name>
    <name type="synonym">Donax arundinaceus</name>
    <dbReference type="NCBI Taxonomy" id="35708"/>
    <lineage>
        <taxon>Eukaryota</taxon>
        <taxon>Viridiplantae</taxon>
        <taxon>Streptophyta</taxon>
        <taxon>Embryophyta</taxon>
        <taxon>Tracheophyta</taxon>
        <taxon>Spermatophyta</taxon>
        <taxon>Magnoliopsida</taxon>
        <taxon>Liliopsida</taxon>
        <taxon>Poales</taxon>
        <taxon>Poaceae</taxon>
        <taxon>PACMAD clade</taxon>
        <taxon>Arundinoideae</taxon>
        <taxon>Arundineae</taxon>
        <taxon>Arundo</taxon>
    </lineage>
</organism>
<accession>A0A0A9AFC0</accession>
<reference evidence="1" key="1">
    <citation type="submission" date="2014-09" db="EMBL/GenBank/DDBJ databases">
        <authorList>
            <person name="Magalhaes I.L.F."/>
            <person name="Oliveira U."/>
            <person name="Santos F.R."/>
            <person name="Vidigal T.H.D.A."/>
            <person name="Brescovit A.D."/>
            <person name="Santos A.J."/>
        </authorList>
    </citation>
    <scope>NUCLEOTIDE SEQUENCE</scope>
    <source>
        <tissue evidence="1">Shoot tissue taken approximately 20 cm above the soil surface</tissue>
    </source>
</reference>
<reference evidence="1" key="2">
    <citation type="journal article" date="2015" name="Data Brief">
        <title>Shoot transcriptome of the giant reed, Arundo donax.</title>
        <authorList>
            <person name="Barrero R.A."/>
            <person name="Guerrero F.D."/>
            <person name="Moolhuijzen P."/>
            <person name="Goolsby J.A."/>
            <person name="Tidwell J."/>
            <person name="Bellgard S.E."/>
            <person name="Bellgard M.I."/>
        </authorList>
    </citation>
    <scope>NUCLEOTIDE SEQUENCE</scope>
    <source>
        <tissue evidence="1">Shoot tissue taken approximately 20 cm above the soil surface</tissue>
    </source>
</reference>
<name>A0A0A9AFC0_ARUDO</name>
<evidence type="ECO:0000313" key="1">
    <source>
        <dbReference type="EMBL" id="JAD49851.1"/>
    </source>
</evidence>
<sequence>MKPNKSHTKQRERKKAMLIVGAFSLFLIRTL</sequence>
<proteinExistence type="predicted"/>
<dbReference type="EMBL" id="GBRH01248044">
    <property type="protein sequence ID" value="JAD49851.1"/>
    <property type="molecule type" value="Transcribed_RNA"/>
</dbReference>
<dbReference type="AlphaFoldDB" id="A0A0A9AFC0"/>
<protein>
    <submittedName>
        <fullName evidence="1">Uncharacterized protein</fullName>
    </submittedName>
</protein>